<dbReference type="OrthoDB" id="4225815at2759"/>
<dbReference type="Proteomes" id="UP000290288">
    <property type="component" value="Unassembled WGS sequence"/>
</dbReference>
<gene>
    <name evidence="7" type="ORF">EST38_g14636</name>
</gene>
<evidence type="ECO:0000256" key="1">
    <source>
        <dbReference type="ARBA" id="ARBA00004191"/>
    </source>
</evidence>
<evidence type="ECO:0000256" key="4">
    <source>
        <dbReference type="ARBA" id="ARBA00022525"/>
    </source>
</evidence>
<evidence type="ECO:0000256" key="2">
    <source>
        <dbReference type="ARBA" id="ARBA00010446"/>
    </source>
</evidence>
<proteinExistence type="inferred from homology"/>
<feature type="signal peptide" evidence="6">
    <location>
        <begin position="1"/>
        <end position="25"/>
    </location>
</feature>
<name>A0A4Q2CWS0_9AGAR</name>
<sequence>MIARVFALLAASSVFLAAAAAPAGGSVDQCNSGHVACCNEVTKASSTDKSTSYLLGLVGVDVGSIQGFVGSNCSPINVLALGSGASCSSQQVCCQDNYYNGLINVGCTPINVSL</sequence>
<evidence type="ECO:0000313" key="8">
    <source>
        <dbReference type="Proteomes" id="UP000290288"/>
    </source>
</evidence>
<keyword evidence="4 6" id="KW-0964">Secreted</keyword>
<dbReference type="STRING" id="2316362.A0A4Q2CWS0"/>
<organism evidence="7 8">
    <name type="scientific">Candolleomyces aberdarensis</name>
    <dbReference type="NCBI Taxonomy" id="2316362"/>
    <lineage>
        <taxon>Eukaryota</taxon>
        <taxon>Fungi</taxon>
        <taxon>Dikarya</taxon>
        <taxon>Basidiomycota</taxon>
        <taxon>Agaricomycotina</taxon>
        <taxon>Agaricomycetes</taxon>
        <taxon>Agaricomycetidae</taxon>
        <taxon>Agaricales</taxon>
        <taxon>Agaricineae</taxon>
        <taxon>Psathyrellaceae</taxon>
        <taxon>Candolleomyces</taxon>
    </lineage>
</organism>
<dbReference type="EMBL" id="SDEE01002169">
    <property type="protein sequence ID" value="RXW11220.1"/>
    <property type="molecule type" value="Genomic_DNA"/>
</dbReference>
<evidence type="ECO:0000313" key="7">
    <source>
        <dbReference type="EMBL" id="RXW11220.1"/>
    </source>
</evidence>
<evidence type="ECO:0000256" key="3">
    <source>
        <dbReference type="ARBA" id="ARBA00022512"/>
    </source>
</evidence>
<comment type="caution">
    <text evidence="7">The sequence shown here is derived from an EMBL/GenBank/DDBJ whole genome shotgun (WGS) entry which is preliminary data.</text>
</comment>
<dbReference type="GO" id="GO:0009277">
    <property type="term" value="C:fungal-type cell wall"/>
    <property type="evidence" value="ECO:0007669"/>
    <property type="project" value="InterPro"/>
</dbReference>
<keyword evidence="6" id="KW-0732">Signal</keyword>
<dbReference type="AlphaFoldDB" id="A0A4Q2CWS0"/>
<evidence type="ECO:0000256" key="6">
    <source>
        <dbReference type="RuleBase" id="RU365009"/>
    </source>
</evidence>
<keyword evidence="5 6" id="KW-1015">Disulfide bond</keyword>
<dbReference type="SMART" id="SM00075">
    <property type="entry name" value="HYDRO"/>
    <property type="match status" value="1"/>
</dbReference>
<dbReference type="InterPro" id="IPR001338">
    <property type="entry name" value="Class_I_Hydrophobin"/>
</dbReference>
<feature type="chain" id="PRO_5020940560" description="Hydrophobin" evidence="6">
    <location>
        <begin position="26"/>
        <end position="114"/>
    </location>
</feature>
<reference evidence="7 8" key="1">
    <citation type="submission" date="2019-01" db="EMBL/GenBank/DDBJ databases">
        <title>Draft genome sequence of Psathyrella aberdarensis IHI B618.</title>
        <authorList>
            <person name="Buettner E."/>
            <person name="Kellner H."/>
        </authorList>
    </citation>
    <scope>NUCLEOTIDE SEQUENCE [LARGE SCALE GENOMIC DNA]</scope>
    <source>
        <strain evidence="7 8">IHI B618</strain>
    </source>
</reference>
<comment type="subcellular location">
    <subcellularLocation>
        <location evidence="1 6">Secreted</location>
        <location evidence="1 6">Cell wall</location>
    </subcellularLocation>
</comment>
<keyword evidence="3 6" id="KW-0134">Cell wall</keyword>
<comment type="similarity">
    <text evidence="2 6">Belongs to the fungal hydrophobin family.</text>
</comment>
<dbReference type="CDD" id="cd23507">
    <property type="entry name" value="hydrophobin_I"/>
    <property type="match status" value="1"/>
</dbReference>
<protein>
    <recommendedName>
        <fullName evidence="6">Hydrophobin</fullName>
    </recommendedName>
</protein>
<keyword evidence="8" id="KW-1185">Reference proteome</keyword>
<dbReference type="GO" id="GO:0005199">
    <property type="term" value="F:structural constituent of cell wall"/>
    <property type="evidence" value="ECO:0007669"/>
    <property type="project" value="InterPro"/>
</dbReference>
<evidence type="ECO:0000256" key="5">
    <source>
        <dbReference type="ARBA" id="ARBA00023157"/>
    </source>
</evidence>
<accession>A0A4Q2CWS0</accession>
<dbReference type="Pfam" id="PF01185">
    <property type="entry name" value="Hydrophobin"/>
    <property type="match status" value="1"/>
</dbReference>